<keyword evidence="1" id="KW-0472">Membrane</keyword>
<dbReference type="PANTHER" id="PTHR46225:SF19">
    <property type="entry name" value="RING-TYPE DOMAIN-CONTAINING PROTEIN"/>
    <property type="match status" value="1"/>
</dbReference>
<organism evidence="2 3">
    <name type="scientific">Oldenlandia corymbosa var. corymbosa</name>
    <dbReference type="NCBI Taxonomy" id="529605"/>
    <lineage>
        <taxon>Eukaryota</taxon>
        <taxon>Viridiplantae</taxon>
        <taxon>Streptophyta</taxon>
        <taxon>Embryophyta</taxon>
        <taxon>Tracheophyta</taxon>
        <taxon>Spermatophyta</taxon>
        <taxon>Magnoliopsida</taxon>
        <taxon>eudicotyledons</taxon>
        <taxon>Gunneridae</taxon>
        <taxon>Pentapetalae</taxon>
        <taxon>asterids</taxon>
        <taxon>lamiids</taxon>
        <taxon>Gentianales</taxon>
        <taxon>Rubiaceae</taxon>
        <taxon>Rubioideae</taxon>
        <taxon>Spermacoceae</taxon>
        <taxon>Hedyotis-Oldenlandia complex</taxon>
        <taxon>Oldenlandia</taxon>
    </lineage>
</organism>
<protein>
    <submittedName>
        <fullName evidence="2">OLC1v1038288C1</fullName>
    </submittedName>
</protein>
<dbReference type="AlphaFoldDB" id="A0AAV1D2I2"/>
<keyword evidence="1" id="KW-1133">Transmembrane helix</keyword>
<dbReference type="PANTHER" id="PTHR46225">
    <property type="entry name" value="C3H4 TYPE ZINC FINGER PROTEIN"/>
    <property type="match status" value="1"/>
</dbReference>
<evidence type="ECO:0000256" key="1">
    <source>
        <dbReference type="SAM" id="Phobius"/>
    </source>
</evidence>
<feature type="transmembrane region" description="Helical" evidence="1">
    <location>
        <begin position="95"/>
        <end position="113"/>
    </location>
</feature>
<feature type="transmembrane region" description="Helical" evidence="1">
    <location>
        <begin position="170"/>
        <end position="203"/>
    </location>
</feature>
<feature type="transmembrane region" description="Helical" evidence="1">
    <location>
        <begin position="62"/>
        <end position="83"/>
    </location>
</feature>
<name>A0AAV1D2I2_OLDCO</name>
<dbReference type="EMBL" id="OX459120">
    <property type="protein sequence ID" value="CAI9101053.1"/>
    <property type="molecule type" value="Genomic_DNA"/>
</dbReference>
<gene>
    <name evidence="2" type="ORF">OLC1_LOCUS10737</name>
</gene>
<proteinExistence type="predicted"/>
<keyword evidence="1" id="KW-0812">Transmembrane</keyword>
<reference evidence="2" key="1">
    <citation type="submission" date="2023-03" db="EMBL/GenBank/DDBJ databases">
        <authorList>
            <person name="Julca I."/>
        </authorList>
    </citation>
    <scope>NUCLEOTIDE SEQUENCE</scope>
</reference>
<evidence type="ECO:0000313" key="3">
    <source>
        <dbReference type="Proteomes" id="UP001161247"/>
    </source>
</evidence>
<evidence type="ECO:0000313" key="2">
    <source>
        <dbReference type="EMBL" id="CAI9101053.1"/>
    </source>
</evidence>
<accession>A0AAV1D2I2</accession>
<sequence length="271" mass="30780">MDLENQQILVPPTSLSRLSRLTSSSSALNLNIHNFDDHGDDHGHSSQAGSSPEEGCPYPRPFFILDLAWNLGFVFVAGVVLLTTITEKPSTPLRIWIAGYALQCFFHALFLWFDHQRPPFYHSPFSLLCHRSFIKRLESVNTVISSVWWVFGFYWIYMGGHALWQDSPRLYWLSVVFLAFDVFFMIFCIAMACVVFVFLVCCFPVLARVAYAMNIGDGASDDDIRTLPKYKYCRPKVSGAFRDCNKKQDDSGSNNYDVPELVLGVEDSVSL</sequence>
<keyword evidence="3" id="KW-1185">Reference proteome</keyword>
<feature type="transmembrane region" description="Helical" evidence="1">
    <location>
        <begin position="140"/>
        <end position="158"/>
    </location>
</feature>
<dbReference type="Proteomes" id="UP001161247">
    <property type="component" value="Chromosome 3"/>
</dbReference>